<evidence type="ECO:0000313" key="7">
    <source>
        <dbReference type="Proteomes" id="UP000829291"/>
    </source>
</evidence>
<evidence type="ECO:0000256" key="1">
    <source>
        <dbReference type="ARBA" id="ARBA00004496"/>
    </source>
</evidence>
<feature type="compositionally biased region" description="Low complexity" evidence="5">
    <location>
        <begin position="98"/>
        <end position="118"/>
    </location>
</feature>
<evidence type="ECO:0000256" key="4">
    <source>
        <dbReference type="PROSITE-ProRule" id="PRU00192"/>
    </source>
</evidence>
<dbReference type="PROSITE" id="PS50002">
    <property type="entry name" value="SH3"/>
    <property type="match status" value="2"/>
</dbReference>
<dbReference type="GeneID" id="107219817"/>
<keyword evidence="3" id="KW-0963">Cytoplasm</keyword>
<dbReference type="GO" id="GO:0015629">
    <property type="term" value="C:actin cytoskeleton"/>
    <property type="evidence" value="ECO:0007669"/>
    <property type="project" value="TreeGrafter"/>
</dbReference>
<dbReference type="InterPro" id="IPR036028">
    <property type="entry name" value="SH3-like_dom_sf"/>
</dbReference>
<evidence type="ECO:0000259" key="6">
    <source>
        <dbReference type="PROSITE" id="PS50002"/>
    </source>
</evidence>
<dbReference type="PRINTS" id="PR00452">
    <property type="entry name" value="SH3DOMAIN"/>
</dbReference>
<dbReference type="GO" id="GO:0008289">
    <property type="term" value="F:lipid binding"/>
    <property type="evidence" value="ECO:0007669"/>
    <property type="project" value="TreeGrafter"/>
</dbReference>
<dbReference type="CDD" id="cd00174">
    <property type="entry name" value="SH3"/>
    <property type="match status" value="1"/>
</dbReference>
<evidence type="ECO:0000256" key="2">
    <source>
        <dbReference type="ARBA" id="ARBA00022443"/>
    </source>
</evidence>
<comment type="subcellular location">
    <subcellularLocation>
        <location evidence="1">Cytoplasm</location>
    </subcellularLocation>
</comment>
<reference evidence="8" key="1">
    <citation type="submission" date="2025-08" db="UniProtKB">
        <authorList>
            <consortium name="RefSeq"/>
        </authorList>
    </citation>
    <scope>IDENTIFICATION</scope>
    <source>
        <tissue evidence="8">Thorax and Abdomen</tissue>
    </source>
</reference>
<dbReference type="InParanoid" id="A0A6J0BHH8"/>
<feature type="domain" description="SH3" evidence="6">
    <location>
        <begin position="400"/>
        <end position="459"/>
    </location>
</feature>
<dbReference type="GO" id="GO:0005737">
    <property type="term" value="C:cytoplasm"/>
    <property type="evidence" value="ECO:0007669"/>
    <property type="project" value="UniProtKB-SubCell"/>
</dbReference>
<protein>
    <submittedName>
        <fullName evidence="8">SH3 domain-containing protein 19 isoform X1</fullName>
    </submittedName>
</protein>
<dbReference type="SMART" id="SM00326">
    <property type="entry name" value="SH3"/>
    <property type="match status" value="2"/>
</dbReference>
<feature type="compositionally biased region" description="Polar residues" evidence="5">
    <location>
        <begin position="23"/>
        <end position="42"/>
    </location>
</feature>
<dbReference type="PANTHER" id="PTHR47174:SF3">
    <property type="entry name" value="BRIDGING INTEGRATOR 3"/>
    <property type="match status" value="1"/>
</dbReference>
<evidence type="ECO:0000256" key="5">
    <source>
        <dbReference type="SAM" id="MobiDB-lite"/>
    </source>
</evidence>
<sequence length="462" mass="50118">MAANVRTDMRIPTRAAPRPPANNFASTWGSNNQFSNGLSTTHPPQKKKPPPRPPPPKFTHRTQYHHEKGDKPKKPARPAELITNIFGRKPSKQPLPVSYSNHGASSCSNSSTPSGTVSLIDLSPPGSPTLTTRSNSDGVSVDSFGSDGNSNPSVFTNSGNTSQTESGFEDDFDFFGGLSSQKIPRNDPWKLSSSQDPFSPLWQNMAPANSCKSKTVGNSDFFAFNNDTSNESQTPLSSVNSNCSALMPTIIRAKPAKPPAPKFAPTNLAPTVTQFTAKPVPMKRSAVPYNEPVTLDINAAWNDALEDEPSPPMPSIPPPAPPVEYLTESNYAFQEQCQKAYGVALYDFQASQPSDLALKEGDIVELVRAINNEWIEGRVGNRQGMCPLNFIDVKVPLPGLSTNTVNALYAFTGETQDDLTFEEGAKITVLSKLSDDWLYGECNGRRGQFPANYVDRVPSLLP</sequence>
<dbReference type="FunCoup" id="A0A6J0BHH8">
    <property type="interactions" value="13"/>
</dbReference>
<dbReference type="InterPro" id="IPR001452">
    <property type="entry name" value="SH3_domain"/>
</dbReference>
<dbReference type="Pfam" id="PF00018">
    <property type="entry name" value="SH3_1"/>
    <property type="match status" value="2"/>
</dbReference>
<dbReference type="GO" id="GO:0006897">
    <property type="term" value="P:endocytosis"/>
    <property type="evidence" value="ECO:0007669"/>
    <property type="project" value="InterPro"/>
</dbReference>
<dbReference type="OrthoDB" id="27823at2759"/>
<dbReference type="SUPFAM" id="SSF50044">
    <property type="entry name" value="SH3-domain"/>
    <property type="match status" value="2"/>
</dbReference>
<dbReference type="GO" id="GO:0097320">
    <property type="term" value="P:plasma membrane tubulation"/>
    <property type="evidence" value="ECO:0007669"/>
    <property type="project" value="TreeGrafter"/>
</dbReference>
<keyword evidence="7" id="KW-1185">Reference proteome</keyword>
<feature type="domain" description="SH3" evidence="6">
    <location>
        <begin position="337"/>
        <end position="396"/>
    </location>
</feature>
<name>A0A6J0BHH8_NEOLC</name>
<dbReference type="AlphaFoldDB" id="A0A6J0BHH8"/>
<dbReference type="KEGG" id="nlo:107219817"/>
<dbReference type="PANTHER" id="PTHR47174">
    <property type="entry name" value="BRIDGING INTEGRATOR 3"/>
    <property type="match status" value="1"/>
</dbReference>
<dbReference type="RefSeq" id="XP_015513647.1">
    <property type="nucleotide sequence ID" value="XM_015658161.2"/>
</dbReference>
<dbReference type="InterPro" id="IPR046982">
    <property type="entry name" value="BIN3/RVS161-like"/>
</dbReference>
<feature type="compositionally biased region" description="Low complexity" evidence="5">
    <location>
        <begin position="134"/>
        <end position="151"/>
    </location>
</feature>
<gene>
    <name evidence="8" type="primary">LOC107219817</name>
</gene>
<dbReference type="Proteomes" id="UP000829291">
    <property type="component" value="Chromosome 7"/>
</dbReference>
<evidence type="ECO:0000256" key="3">
    <source>
        <dbReference type="ARBA" id="ARBA00022490"/>
    </source>
</evidence>
<proteinExistence type="predicted"/>
<evidence type="ECO:0000313" key="8">
    <source>
        <dbReference type="RefSeq" id="XP_015513647.1"/>
    </source>
</evidence>
<dbReference type="Gene3D" id="2.30.30.40">
    <property type="entry name" value="SH3 Domains"/>
    <property type="match status" value="2"/>
</dbReference>
<dbReference type="PRINTS" id="PR00499">
    <property type="entry name" value="P67PHOX"/>
</dbReference>
<feature type="region of interest" description="Disordered" evidence="5">
    <location>
        <begin position="1"/>
        <end position="171"/>
    </location>
</feature>
<feature type="compositionally biased region" description="Polar residues" evidence="5">
    <location>
        <begin position="152"/>
        <end position="166"/>
    </location>
</feature>
<organism evidence="8">
    <name type="scientific">Neodiprion lecontei</name>
    <name type="common">Redheaded pine sawfly</name>
    <dbReference type="NCBI Taxonomy" id="441921"/>
    <lineage>
        <taxon>Eukaryota</taxon>
        <taxon>Metazoa</taxon>
        <taxon>Ecdysozoa</taxon>
        <taxon>Arthropoda</taxon>
        <taxon>Hexapoda</taxon>
        <taxon>Insecta</taxon>
        <taxon>Pterygota</taxon>
        <taxon>Neoptera</taxon>
        <taxon>Endopterygota</taxon>
        <taxon>Hymenoptera</taxon>
        <taxon>Tenthredinoidea</taxon>
        <taxon>Diprionidae</taxon>
        <taxon>Diprioninae</taxon>
        <taxon>Neodiprion</taxon>
    </lineage>
</organism>
<keyword evidence="2 4" id="KW-0728">SH3 domain</keyword>
<accession>A0A6J0BHH8</accession>
<dbReference type="GO" id="GO:0051666">
    <property type="term" value="P:actin cortical patch localization"/>
    <property type="evidence" value="ECO:0007669"/>
    <property type="project" value="InterPro"/>
</dbReference>
<feature type="compositionally biased region" description="Basic and acidic residues" evidence="5">
    <location>
        <begin position="64"/>
        <end position="73"/>
    </location>
</feature>